<name>A0ABQ7J4W6_9APIC</name>
<evidence type="ECO:0000313" key="5">
    <source>
        <dbReference type="Proteomes" id="UP000823046"/>
    </source>
</evidence>
<evidence type="ECO:0000256" key="1">
    <source>
        <dbReference type="ARBA" id="ARBA00022980"/>
    </source>
</evidence>
<dbReference type="SUPFAM" id="SSF54189">
    <property type="entry name" value="Ribosomal proteins S24e, L23 and L15e"/>
    <property type="match status" value="1"/>
</dbReference>
<dbReference type="InterPro" id="IPR012678">
    <property type="entry name" value="Ribosomal_uL23/eL15/eS24_sf"/>
</dbReference>
<keyword evidence="2" id="KW-0687">Ribonucleoprotein</keyword>
<proteinExistence type="inferred from homology"/>
<dbReference type="Pfam" id="PF01282">
    <property type="entry name" value="Ribosomal_S24e"/>
    <property type="match status" value="1"/>
</dbReference>
<dbReference type="HAMAP" id="MF_00545">
    <property type="entry name" value="Ribosomal_eS24"/>
    <property type="match status" value="1"/>
</dbReference>
<keyword evidence="5" id="KW-1185">Reference proteome</keyword>
<dbReference type="GO" id="GO:0005840">
    <property type="term" value="C:ribosome"/>
    <property type="evidence" value="ECO:0007669"/>
    <property type="project" value="UniProtKB-KW"/>
</dbReference>
<dbReference type="Proteomes" id="UP000823046">
    <property type="component" value="Unassembled WGS sequence"/>
</dbReference>
<feature type="region of interest" description="Disordered" evidence="3">
    <location>
        <begin position="95"/>
        <end position="130"/>
    </location>
</feature>
<dbReference type="PANTHER" id="PTHR10496">
    <property type="entry name" value="40S RIBOSOMAL PROTEIN S24"/>
    <property type="match status" value="1"/>
</dbReference>
<accession>A0ABQ7J4W6</accession>
<organism evidence="4 5">
    <name type="scientific">Cardiosporidium cionae</name>
    <dbReference type="NCBI Taxonomy" id="476202"/>
    <lineage>
        <taxon>Eukaryota</taxon>
        <taxon>Sar</taxon>
        <taxon>Alveolata</taxon>
        <taxon>Apicomplexa</taxon>
        <taxon>Aconoidasida</taxon>
        <taxon>Nephromycida</taxon>
        <taxon>Cardiosporidium</taxon>
    </lineage>
</organism>
<evidence type="ECO:0000256" key="2">
    <source>
        <dbReference type="ARBA" id="ARBA00023274"/>
    </source>
</evidence>
<sequence length="130" mass="14754">MSAFYVRQFCVNPLLQRKQFSLLALHPNRPNIPKAEIREYLSRRFKVSDPQCVILYGFSTAFGGGRSSGMGLIYDSVDAAKSFEKKYRLTRAGVVRGEERKGRRGRKETKNRKKKVRGKAKTKVGAAGRK</sequence>
<feature type="compositionally biased region" description="Basic residues" evidence="3">
    <location>
        <begin position="102"/>
        <end position="130"/>
    </location>
</feature>
<evidence type="ECO:0000256" key="3">
    <source>
        <dbReference type="SAM" id="MobiDB-lite"/>
    </source>
</evidence>
<comment type="caution">
    <text evidence="4">The sequence shown here is derived from an EMBL/GenBank/DDBJ whole genome shotgun (WGS) entry which is preliminary data.</text>
</comment>
<evidence type="ECO:0000313" key="4">
    <source>
        <dbReference type="EMBL" id="KAF8819022.1"/>
    </source>
</evidence>
<dbReference type="EMBL" id="JADAQX010001026">
    <property type="protein sequence ID" value="KAF8819022.1"/>
    <property type="molecule type" value="Genomic_DNA"/>
</dbReference>
<keyword evidence="1 4" id="KW-0689">Ribosomal protein</keyword>
<reference evidence="4 5" key="1">
    <citation type="journal article" date="2020" name="bioRxiv">
        <title>Metabolic contributions of an alphaproteobacterial endosymbiont in the apicomplexan Cardiosporidium cionae.</title>
        <authorList>
            <person name="Hunter E.S."/>
            <person name="Paight C.J."/>
            <person name="Lane C.E."/>
        </authorList>
    </citation>
    <scope>NUCLEOTIDE SEQUENCE [LARGE SCALE GENOMIC DNA]</scope>
    <source>
        <strain evidence="4">ESH_2018</strain>
    </source>
</reference>
<dbReference type="InterPro" id="IPR001976">
    <property type="entry name" value="Ribosomal_eS24"/>
</dbReference>
<protein>
    <submittedName>
        <fullName evidence="4">Ribosomal protein RPS24</fullName>
    </submittedName>
</protein>
<gene>
    <name evidence="4" type="primary">RPS24</name>
    <name evidence="4" type="ORF">IE077_001879</name>
</gene>
<dbReference type="InterPro" id="IPR053709">
    <property type="entry name" value="eRP_eS24_sf"/>
</dbReference>
<dbReference type="Gene3D" id="3.30.70.3370">
    <property type="match status" value="1"/>
</dbReference>